<dbReference type="InterPro" id="IPR006976">
    <property type="entry name" value="VanZ-like"/>
</dbReference>
<gene>
    <name evidence="3" type="ORF">SR187_7300</name>
</gene>
<feature type="transmembrane region" description="Helical" evidence="1">
    <location>
        <begin position="12"/>
        <end position="31"/>
    </location>
</feature>
<evidence type="ECO:0000313" key="4">
    <source>
        <dbReference type="Proteomes" id="UP000269331"/>
    </source>
</evidence>
<dbReference type="PANTHER" id="PTHR36834:SF2">
    <property type="entry name" value="MEMBRANE PROTEIN"/>
    <property type="match status" value="1"/>
</dbReference>
<feature type="transmembrane region" description="Helical" evidence="1">
    <location>
        <begin position="93"/>
        <end position="115"/>
    </location>
</feature>
<dbReference type="Proteomes" id="UP000269331">
    <property type="component" value="Chromosome"/>
</dbReference>
<feature type="domain" description="VanZ-like" evidence="2">
    <location>
        <begin position="18"/>
        <end position="138"/>
    </location>
</feature>
<feature type="transmembrane region" description="Helical" evidence="1">
    <location>
        <begin position="61"/>
        <end position="81"/>
    </location>
</feature>
<reference evidence="3 4" key="1">
    <citation type="journal article" date="2018" name="Genome Biol. Evol.">
        <title>Complete Genome Sequence of Streptococcus ruminantium sp. nov. GUT-187T (=DSM 104980T =JCM 31869T), the Type Strain of S. ruminantium, and Comparison with Genome Sequences of Streptococcus suis Strains.</title>
        <authorList>
            <person name="Tohya M."/>
            <person name="Sekizaki T."/>
            <person name="Miyoshi-Akiyama T."/>
        </authorList>
    </citation>
    <scope>NUCLEOTIDE SEQUENCE [LARGE SCALE GENOMIC DNA]</scope>
    <source>
        <strain evidence="3 4">GUT187T</strain>
    </source>
</reference>
<dbReference type="KEGG" id="srq:SR187_7300"/>
<accession>A0A2Z5U4Q4</accession>
<dbReference type="AlphaFoldDB" id="A0A2Z5U4Q4"/>
<protein>
    <submittedName>
        <fullName evidence="3">VanZ family protein</fullName>
    </submittedName>
</protein>
<keyword evidence="1" id="KW-0812">Transmembrane</keyword>
<feature type="transmembrane region" description="Helical" evidence="1">
    <location>
        <begin position="121"/>
        <end position="138"/>
    </location>
</feature>
<name>A0A2Z5U4Q4_9STRE</name>
<evidence type="ECO:0000259" key="2">
    <source>
        <dbReference type="Pfam" id="PF04892"/>
    </source>
</evidence>
<dbReference type="Pfam" id="PF04892">
    <property type="entry name" value="VanZ"/>
    <property type="match status" value="1"/>
</dbReference>
<evidence type="ECO:0000313" key="3">
    <source>
        <dbReference type="EMBL" id="BBA93063.1"/>
    </source>
</evidence>
<feature type="transmembrane region" description="Helical" evidence="1">
    <location>
        <begin position="150"/>
        <end position="168"/>
    </location>
</feature>
<dbReference type="PANTHER" id="PTHR36834">
    <property type="entry name" value="MEMBRANE PROTEIN-RELATED"/>
    <property type="match status" value="1"/>
</dbReference>
<evidence type="ECO:0000256" key="1">
    <source>
        <dbReference type="SAM" id="Phobius"/>
    </source>
</evidence>
<sequence length="169" mass="19329">MLRGGDAMRTKKLSIFLFFAYLLLLVWMIVYKMNLNVLYGRYDIGSINLLPFAGTAVYDGVLYFPEILFNIISFIPFGIYMEMLFRKASWGTNLFVIMLVSLSFEVAQYVFLLGIADITDILANVLGGAIGINIMYVLTSIWREKAYTRMNVFCLFLTFLVIAVTYLIV</sequence>
<proteinExistence type="predicted"/>
<keyword evidence="1" id="KW-0472">Membrane</keyword>
<dbReference type="InterPro" id="IPR053150">
    <property type="entry name" value="Teicoplanin_resist-assoc"/>
</dbReference>
<keyword evidence="1" id="KW-1133">Transmembrane helix</keyword>
<dbReference type="EMBL" id="AP018400">
    <property type="protein sequence ID" value="BBA93063.1"/>
    <property type="molecule type" value="Genomic_DNA"/>
</dbReference>
<organism evidence="3 4">
    <name type="scientific">Streptococcus ruminantium</name>
    <dbReference type="NCBI Taxonomy" id="1917441"/>
    <lineage>
        <taxon>Bacteria</taxon>
        <taxon>Bacillati</taxon>
        <taxon>Bacillota</taxon>
        <taxon>Bacilli</taxon>
        <taxon>Lactobacillales</taxon>
        <taxon>Streptococcaceae</taxon>
        <taxon>Streptococcus</taxon>
    </lineage>
</organism>